<accession>A0A561UKQ4</accession>
<dbReference type="RefSeq" id="WP_246213594.1">
    <property type="nucleotide sequence ID" value="NZ_BAAAMZ010000021.1"/>
</dbReference>
<keyword evidence="1" id="KW-1133">Transmembrane helix</keyword>
<keyword evidence="3" id="KW-1185">Reference proteome</keyword>
<comment type="caution">
    <text evidence="2">The sequence shown here is derived from an EMBL/GenBank/DDBJ whole genome shotgun (WGS) entry which is preliminary data.</text>
</comment>
<dbReference type="AlphaFoldDB" id="A0A561UKQ4"/>
<dbReference type="Pfam" id="PF06210">
    <property type="entry name" value="DUF1003"/>
    <property type="match status" value="1"/>
</dbReference>
<dbReference type="PANTHER" id="PTHR41386:SF1">
    <property type="entry name" value="MEMBRANE PROTEIN"/>
    <property type="match status" value="1"/>
</dbReference>
<evidence type="ECO:0000256" key="1">
    <source>
        <dbReference type="SAM" id="Phobius"/>
    </source>
</evidence>
<dbReference type="PANTHER" id="PTHR41386">
    <property type="entry name" value="INTEGRAL MEMBRANE PROTEIN-RELATED"/>
    <property type="match status" value="1"/>
</dbReference>
<dbReference type="Proteomes" id="UP000317940">
    <property type="component" value="Unassembled WGS sequence"/>
</dbReference>
<dbReference type="EMBL" id="VIWT01000001">
    <property type="protein sequence ID" value="TWF99925.1"/>
    <property type="molecule type" value="Genomic_DNA"/>
</dbReference>
<keyword evidence="1" id="KW-0472">Membrane</keyword>
<protein>
    <submittedName>
        <fullName evidence="2">Uncharacterized protein DUF1003</fullName>
    </submittedName>
</protein>
<name>A0A561UKQ4_9ACTN</name>
<organism evidence="2 3">
    <name type="scientific">Kitasatospora viridis</name>
    <dbReference type="NCBI Taxonomy" id="281105"/>
    <lineage>
        <taxon>Bacteria</taxon>
        <taxon>Bacillati</taxon>
        <taxon>Actinomycetota</taxon>
        <taxon>Actinomycetes</taxon>
        <taxon>Kitasatosporales</taxon>
        <taxon>Streptomycetaceae</taxon>
        <taxon>Kitasatospora</taxon>
    </lineage>
</organism>
<sequence length="109" mass="12086">MNGPTLGERAADAVTGAFGSWRFLWAQTGFIAVWMAANALPGVPHWDAYPFGLLNLVFSTQAAYAAPLILLSQNRQGDRDRQRSEQDLETDTAAYKLLRRLARHQGLEP</sequence>
<proteinExistence type="predicted"/>
<gene>
    <name evidence="2" type="ORF">FHX73_113785</name>
</gene>
<keyword evidence="1" id="KW-0812">Transmembrane</keyword>
<feature type="transmembrane region" description="Helical" evidence="1">
    <location>
        <begin position="52"/>
        <end position="71"/>
    </location>
</feature>
<evidence type="ECO:0000313" key="3">
    <source>
        <dbReference type="Proteomes" id="UP000317940"/>
    </source>
</evidence>
<feature type="transmembrane region" description="Helical" evidence="1">
    <location>
        <begin position="21"/>
        <end position="40"/>
    </location>
</feature>
<dbReference type="InterPro" id="IPR010406">
    <property type="entry name" value="DUF1003"/>
</dbReference>
<evidence type="ECO:0000313" key="2">
    <source>
        <dbReference type="EMBL" id="TWF99925.1"/>
    </source>
</evidence>
<reference evidence="2 3" key="1">
    <citation type="submission" date="2019-06" db="EMBL/GenBank/DDBJ databases">
        <title>Sequencing the genomes of 1000 actinobacteria strains.</title>
        <authorList>
            <person name="Klenk H.-P."/>
        </authorList>
    </citation>
    <scope>NUCLEOTIDE SEQUENCE [LARGE SCALE GENOMIC DNA]</scope>
    <source>
        <strain evidence="2 3">DSM 44826</strain>
    </source>
</reference>